<feature type="compositionally biased region" description="Low complexity" evidence="1">
    <location>
        <begin position="116"/>
        <end position="125"/>
    </location>
</feature>
<evidence type="ECO:0000313" key="3">
    <source>
        <dbReference type="EMBL" id="RAK52290.1"/>
    </source>
</evidence>
<reference evidence="4" key="1">
    <citation type="submission" date="2018-05" db="EMBL/GenBank/DDBJ databases">
        <authorList>
            <person name="Li X."/>
        </authorList>
    </citation>
    <scope>NUCLEOTIDE SEQUENCE [LARGE SCALE GENOMIC DNA]</scope>
    <source>
        <strain evidence="4">YIM 73061</strain>
    </source>
</reference>
<keyword evidence="2" id="KW-0732">Signal</keyword>
<organism evidence="3 4">
    <name type="scientific">Phenylobacterium deserti</name>
    <dbReference type="NCBI Taxonomy" id="1914756"/>
    <lineage>
        <taxon>Bacteria</taxon>
        <taxon>Pseudomonadati</taxon>
        <taxon>Pseudomonadota</taxon>
        <taxon>Alphaproteobacteria</taxon>
        <taxon>Caulobacterales</taxon>
        <taxon>Caulobacteraceae</taxon>
        <taxon>Phenylobacterium</taxon>
    </lineage>
</organism>
<comment type="caution">
    <text evidence="3">The sequence shown here is derived from an EMBL/GenBank/DDBJ whole genome shotgun (WGS) entry which is preliminary data.</text>
</comment>
<dbReference type="AlphaFoldDB" id="A0A328ACB5"/>
<evidence type="ECO:0008006" key="5">
    <source>
        <dbReference type="Google" id="ProtNLM"/>
    </source>
</evidence>
<feature type="signal peptide" evidence="2">
    <location>
        <begin position="1"/>
        <end position="18"/>
    </location>
</feature>
<name>A0A328ACB5_9CAUL</name>
<proteinExistence type="predicted"/>
<sequence>MKTLLIMTACTLALGAAACTPNERPVARAALDCPEKHEGLTRVSVAGDRKSCTYRSNRGDEVVLQLLPTQGDPRAALQGLEAQLVPASTTAPLASPDENAQAASEDARKAAEEASADAAAAVDAGDGPEEVHVGVGGIGVHVKEGADGAQDKADIRLPGIHINAQGDRADINVAGVQINADGEDATVRMFRNVRLKGEAFSREKRGVRATYVRTGENLPGGARTIGYEAGGPATGPLTVAVIRAREGEHDGGDDLFKAVQDLVRRNGGV</sequence>
<dbReference type="OrthoDB" id="7184736at2"/>
<evidence type="ECO:0000256" key="1">
    <source>
        <dbReference type="SAM" id="MobiDB-lite"/>
    </source>
</evidence>
<feature type="region of interest" description="Disordered" evidence="1">
    <location>
        <begin position="89"/>
        <end position="128"/>
    </location>
</feature>
<keyword evidence="4" id="KW-1185">Reference proteome</keyword>
<dbReference type="RefSeq" id="WP_111515614.1">
    <property type="nucleotide sequence ID" value="NZ_QFYR01000003.1"/>
</dbReference>
<dbReference type="Proteomes" id="UP000249725">
    <property type="component" value="Unassembled WGS sequence"/>
</dbReference>
<accession>A0A328ACB5</accession>
<dbReference type="EMBL" id="QFYR01000003">
    <property type="protein sequence ID" value="RAK52290.1"/>
    <property type="molecule type" value="Genomic_DNA"/>
</dbReference>
<feature type="chain" id="PRO_5016341315" description="Methyltransferase type 11" evidence="2">
    <location>
        <begin position="19"/>
        <end position="269"/>
    </location>
</feature>
<dbReference type="PROSITE" id="PS51257">
    <property type="entry name" value="PROKAR_LIPOPROTEIN"/>
    <property type="match status" value="1"/>
</dbReference>
<evidence type="ECO:0000313" key="4">
    <source>
        <dbReference type="Proteomes" id="UP000249725"/>
    </source>
</evidence>
<protein>
    <recommendedName>
        <fullName evidence="5">Methyltransferase type 11</fullName>
    </recommendedName>
</protein>
<evidence type="ECO:0000256" key="2">
    <source>
        <dbReference type="SAM" id="SignalP"/>
    </source>
</evidence>
<gene>
    <name evidence="3" type="ORF">DJ018_14210</name>
</gene>